<dbReference type="PANTHER" id="PTHR30619">
    <property type="entry name" value="DNA INTERNALIZATION/COMPETENCE PROTEIN COMEC/REC2"/>
    <property type="match status" value="1"/>
</dbReference>
<evidence type="ECO:0000256" key="5">
    <source>
        <dbReference type="ARBA" id="ARBA00023136"/>
    </source>
</evidence>
<dbReference type="Pfam" id="PF00753">
    <property type="entry name" value="Lactamase_B"/>
    <property type="match status" value="1"/>
</dbReference>
<feature type="transmembrane region" description="Helical" evidence="6">
    <location>
        <begin position="13"/>
        <end position="32"/>
    </location>
</feature>
<dbReference type="PANTHER" id="PTHR30619:SF1">
    <property type="entry name" value="RECOMBINATION PROTEIN 2"/>
    <property type="match status" value="1"/>
</dbReference>
<dbReference type="Gene3D" id="3.60.15.10">
    <property type="entry name" value="Ribonuclease Z/Hydroxyacylglutathione hydrolase-like"/>
    <property type="match status" value="1"/>
</dbReference>
<dbReference type="SUPFAM" id="SSF56281">
    <property type="entry name" value="Metallo-hydrolase/oxidoreductase"/>
    <property type="match status" value="1"/>
</dbReference>
<dbReference type="Pfam" id="PF03772">
    <property type="entry name" value="Competence"/>
    <property type="match status" value="1"/>
</dbReference>
<dbReference type="InterPro" id="IPR004477">
    <property type="entry name" value="ComEC_N"/>
</dbReference>
<evidence type="ECO:0000313" key="8">
    <source>
        <dbReference type="EMBL" id="AZW19084.1"/>
    </source>
</evidence>
<dbReference type="Proteomes" id="UP000282741">
    <property type="component" value="Chromosome"/>
</dbReference>
<dbReference type="GO" id="GO:0030420">
    <property type="term" value="P:establishment of competence for transformation"/>
    <property type="evidence" value="ECO:0007669"/>
    <property type="project" value="InterPro"/>
</dbReference>
<feature type="transmembrane region" description="Helical" evidence="6">
    <location>
        <begin position="412"/>
        <end position="435"/>
    </location>
</feature>
<dbReference type="CDD" id="cd07731">
    <property type="entry name" value="ComA-like_MBL-fold"/>
    <property type="match status" value="1"/>
</dbReference>
<feature type="transmembrane region" description="Helical" evidence="6">
    <location>
        <begin position="383"/>
        <end position="405"/>
    </location>
</feature>
<feature type="transmembrane region" description="Helical" evidence="6">
    <location>
        <begin position="277"/>
        <end position="305"/>
    </location>
</feature>
<evidence type="ECO:0000256" key="1">
    <source>
        <dbReference type="ARBA" id="ARBA00004651"/>
    </source>
</evidence>
<name>A0AAN1RZU8_9BORD</name>
<dbReference type="NCBIfam" id="TIGR00361">
    <property type="entry name" value="ComEC_Rec2"/>
    <property type="match status" value="1"/>
</dbReference>
<gene>
    <name evidence="8" type="ORF">CS347_21150</name>
</gene>
<protein>
    <submittedName>
        <fullName evidence="8">DNA internalization-related competence protein ComEC/Rec2</fullName>
    </submittedName>
</protein>
<proteinExistence type="predicted"/>
<sequence>MCLGAAAVWRRRLAIKGGMGWLVLLAALAALWRGAAWDSGLLAGEHDNQIFVLPLTVASLAQGDAGGRTFTAQLDASRPSGIPARVRVTWRALPGGKVPELVPGQRWRMALVLRRPYGPANPHGPHRERRLHAEGVGATASVRGQPRLLAPPRGHALERARHRLRARLADVLGERPYAGVITALVMGDQQSVRREDWRVFNRTGITHLVSISGLHVTMLSGLAAAVARWVWPRIRWRGRHVAERWAAQRVAALAAVIVALGYCLLAGWSVPTRRTFFMLAVVAWALQARLSFGPATILLLAAMAVVVLDPWAVMTPGFWLSFGAVAILMRVVLTPRSGSRGQRLRAAAWDFCRTQMAVTLGLLPLLAFWVGEVSVVSPLANAVAIPWVSLWVTPLALLTGLFASLPGALADGLAAGLGAVAHEGFAWLMGALSWLAQWPWATLPVAASPLWILLLALAGVAWALQGWGWPARWVGWLCVLPMLAWRPERPAEGGWRLTALDVGQGTAVVVETARHVLLYDTGPRHYRSWDAGERLVLPYLRARGITRLDQLVVSHADLDHAGGLLSVLSAMPVAQSWASFALPAWLARERRLRERDGEVLPAVLPRPARQHECRAGLSWEMDGVRLRFLHPSGERALWPKGNNARSCVLLIEGRSHRALLPADVAAAQERDWAPMLPAVDVVLAPHHGSAGSSSPALVAAAQARHVIVQAGRFSRFGHPAPAAVRRWERAGARVWRTDRDGAVVVESGARLRVTGWRQERWNGFLP</sequence>
<feature type="transmembrane region" description="Helical" evidence="6">
    <location>
        <begin position="311"/>
        <end position="333"/>
    </location>
</feature>
<feature type="transmembrane region" description="Helical" evidence="6">
    <location>
        <begin position="441"/>
        <end position="464"/>
    </location>
</feature>
<dbReference type="RefSeq" id="WP_080989758.1">
    <property type="nucleotide sequence ID" value="NZ_CP012077.1"/>
</dbReference>
<dbReference type="InterPro" id="IPR035681">
    <property type="entry name" value="ComA-like_MBL"/>
</dbReference>
<keyword evidence="3 6" id="KW-0812">Transmembrane</keyword>
<dbReference type="Pfam" id="PF13567">
    <property type="entry name" value="DUF4131"/>
    <property type="match status" value="1"/>
</dbReference>
<dbReference type="InterPro" id="IPR036866">
    <property type="entry name" value="RibonucZ/Hydroxyglut_hydro"/>
</dbReference>
<evidence type="ECO:0000256" key="2">
    <source>
        <dbReference type="ARBA" id="ARBA00022475"/>
    </source>
</evidence>
<reference evidence="9" key="1">
    <citation type="submission" date="2017-10" db="EMBL/GenBank/DDBJ databases">
        <title>Whole genome sequencing of various Bordetella species.</title>
        <authorList>
            <person name="Weigand M.R."/>
            <person name="Loparev V."/>
            <person name="Peng Y."/>
            <person name="Bowden K.E."/>
            <person name="Tondella M.L."/>
            <person name="Williams M.M."/>
        </authorList>
    </citation>
    <scope>NUCLEOTIDE SEQUENCE [LARGE SCALE GENOMIC DNA]</scope>
    <source>
        <strain evidence="9">H720</strain>
    </source>
</reference>
<keyword evidence="5 6" id="KW-0472">Membrane</keyword>
<accession>A0AAN1RZU8</accession>
<evidence type="ECO:0000256" key="4">
    <source>
        <dbReference type="ARBA" id="ARBA00022989"/>
    </source>
</evidence>
<feature type="transmembrane region" description="Helical" evidence="6">
    <location>
        <begin position="354"/>
        <end position="371"/>
    </location>
</feature>
<dbReference type="InterPro" id="IPR001279">
    <property type="entry name" value="Metallo-B-lactamas"/>
</dbReference>
<organism evidence="8 9">
    <name type="scientific">Bordetella hinzii</name>
    <dbReference type="NCBI Taxonomy" id="103855"/>
    <lineage>
        <taxon>Bacteria</taxon>
        <taxon>Pseudomonadati</taxon>
        <taxon>Pseudomonadota</taxon>
        <taxon>Betaproteobacteria</taxon>
        <taxon>Burkholderiales</taxon>
        <taxon>Alcaligenaceae</taxon>
        <taxon>Bordetella</taxon>
    </lineage>
</organism>
<dbReference type="NCBIfam" id="TIGR00360">
    <property type="entry name" value="ComEC_N-term"/>
    <property type="match status" value="1"/>
</dbReference>
<feature type="transmembrane region" description="Helical" evidence="6">
    <location>
        <begin position="251"/>
        <end position="270"/>
    </location>
</feature>
<dbReference type="InterPro" id="IPR025405">
    <property type="entry name" value="DUF4131"/>
</dbReference>
<comment type="subcellular location">
    <subcellularLocation>
        <location evidence="1">Cell membrane</location>
        <topology evidence="1">Multi-pass membrane protein</topology>
    </subcellularLocation>
</comment>
<evidence type="ECO:0000256" key="3">
    <source>
        <dbReference type="ARBA" id="ARBA00022692"/>
    </source>
</evidence>
<keyword evidence="4 6" id="KW-1133">Transmembrane helix</keyword>
<dbReference type="EMBL" id="CP024172">
    <property type="protein sequence ID" value="AZW19084.1"/>
    <property type="molecule type" value="Genomic_DNA"/>
</dbReference>
<feature type="domain" description="Metallo-beta-lactamase" evidence="7">
    <location>
        <begin position="504"/>
        <end position="712"/>
    </location>
</feature>
<feature type="transmembrane region" description="Helical" evidence="6">
    <location>
        <begin position="208"/>
        <end position="231"/>
    </location>
</feature>
<dbReference type="AlphaFoldDB" id="A0AAN1RZU8"/>
<dbReference type="GO" id="GO:0005886">
    <property type="term" value="C:plasma membrane"/>
    <property type="evidence" value="ECO:0007669"/>
    <property type="project" value="UniProtKB-SubCell"/>
</dbReference>
<dbReference type="InterPro" id="IPR052159">
    <property type="entry name" value="Competence_DNA_uptake"/>
</dbReference>
<evidence type="ECO:0000256" key="6">
    <source>
        <dbReference type="SAM" id="Phobius"/>
    </source>
</evidence>
<evidence type="ECO:0000259" key="7">
    <source>
        <dbReference type="SMART" id="SM00849"/>
    </source>
</evidence>
<dbReference type="SMART" id="SM00849">
    <property type="entry name" value="Lactamase_B"/>
    <property type="match status" value="1"/>
</dbReference>
<keyword evidence="2" id="KW-1003">Cell membrane</keyword>
<dbReference type="InterPro" id="IPR004797">
    <property type="entry name" value="Competence_ComEC/Rec2"/>
</dbReference>
<evidence type="ECO:0000313" key="9">
    <source>
        <dbReference type="Proteomes" id="UP000282741"/>
    </source>
</evidence>